<protein>
    <submittedName>
        <fullName evidence="1">Uncharacterized protein</fullName>
    </submittedName>
</protein>
<reference evidence="1 2" key="1">
    <citation type="submission" date="2023-09" db="EMBL/GenBank/DDBJ databases">
        <authorList>
            <person name="Qi X."/>
        </authorList>
    </citation>
    <scope>NUCLEOTIDE SEQUENCE [LARGE SCALE GENOMIC DNA]</scope>
    <source>
        <strain evidence="1 2">S1-1</strain>
    </source>
</reference>
<sequence>MKDNDKTITAPQEVADTRRDFIAKFGKLAVITPIAVTALMTPKTSKAMSSDGAPGVI</sequence>
<organism evidence="1 2">
    <name type="scientific">Thalassotalea fonticola</name>
    <dbReference type="NCBI Taxonomy" id="3065649"/>
    <lineage>
        <taxon>Bacteria</taxon>
        <taxon>Pseudomonadati</taxon>
        <taxon>Pseudomonadota</taxon>
        <taxon>Gammaproteobacteria</taxon>
        <taxon>Alteromonadales</taxon>
        <taxon>Colwelliaceae</taxon>
        <taxon>Thalassotalea</taxon>
    </lineage>
</organism>
<evidence type="ECO:0000313" key="1">
    <source>
        <dbReference type="EMBL" id="WOH36021.1"/>
    </source>
</evidence>
<keyword evidence="2" id="KW-1185">Reference proteome</keyword>
<dbReference type="Proteomes" id="UP001301442">
    <property type="component" value="Chromosome"/>
</dbReference>
<dbReference type="EMBL" id="CP136600">
    <property type="protein sequence ID" value="WOH36021.1"/>
    <property type="molecule type" value="Genomic_DNA"/>
</dbReference>
<gene>
    <name evidence="1" type="ORF">RI844_11630</name>
</gene>
<dbReference type="RefSeq" id="WP_348394835.1">
    <property type="nucleotide sequence ID" value="NZ_CP136600.1"/>
</dbReference>
<accession>A0ABZ0GKV7</accession>
<name>A0ABZ0GKV7_9GAMM</name>
<proteinExistence type="predicted"/>
<evidence type="ECO:0000313" key="2">
    <source>
        <dbReference type="Proteomes" id="UP001301442"/>
    </source>
</evidence>